<dbReference type="InterPro" id="IPR036280">
    <property type="entry name" value="Multihaem_cyt_sf"/>
</dbReference>
<dbReference type="SUPFAM" id="SSF48695">
    <property type="entry name" value="Multiheme cytochromes"/>
    <property type="match status" value="1"/>
</dbReference>
<reference evidence="1" key="1">
    <citation type="submission" date="2022-01" db="EMBL/GenBank/DDBJ databases">
        <title>Complete genome of Methanomicrobium antiquum DSM 21220.</title>
        <authorList>
            <person name="Chen S.-C."/>
            <person name="You Y.-T."/>
            <person name="Zhou Y.-Z."/>
            <person name="Lai M.-C."/>
        </authorList>
    </citation>
    <scope>NUCLEOTIDE SEQUENCE</scope>
    <source>
        <strain evidence="1">DSM 21220</strain>
    </source>
</reference>
<keyword evidence="2" id="KW-1185">Reference proteome</keyword>
<dbReference type="EMBL" id="CP091092">
    <property type="protein sequence ID" value="WFN36601.1"/>
    <property type="molecule type" value="Genomic_DNA"/>
</dbReference>
<name>A0AAF0FRD6_9EURY</name>
<gene>
    <name evidence="1" type="ORF">L1994_10735</name>
</gene>
<proteinExistence type="predicted"/>
<dbReference type="InterPro" id="IPR010181">
    <property type="entry name" value="CGCAxxGCC_motif"/>
</dbReference>
<dbReference type="Pfam" id="PF09719">
    <property type="entry name" value="C_GCAxxG_C_C"/>
    <property type="match status" value="1"/>
</dbReference>
<dbReference type="Proteomes" id="UP001218895">
    <property type="component" value="Chromosome"/>
</dbReference>
<dbReference type="RefSeq" id="WP_278099436.1">
    <property type="nucleotide sequence ID" value="NZ_CP091092.1"/>
</dbReference>
<dbReference type="KEGG" id="manq:L1994_10735"/>
<evidence type="ECO:0000313" key="2">
    <source>
        <dbReference type="Proteomes" id="UP001218895"/>
    </source>
</evidence>
<dbReference type="NCBIfam" id="TIGR01909">
    <property type="entry name" value="C_GCAxxG_C_C"/>
    <property type="match status" value="1"/>
</dbReference>
<dbReference type="AlphaFoldDB" id="A0AAF0FRD6"/>
<organism evidence="1 2">
    <name type="scientific">Methanomicrobium antiquum</name>
    <dbReference type="NCBI Taxonomy" id="487686"/>
    <lineage>
        <taxon>Archaea</taxon>
        <taxon>Methanobacteriati</taxon>
        <taxon>Methanobacteriota</taxon>
        <taxon>Stenosarchaea group</taxon>
        <taxon>Methanomicrobia</taxon>
        <taxon>Methanomicrobiales</taxon>
        <taxon>Methanomicrobiaceae</taxon>
        <taxon>Methanomicrobium</taxon>
    </lineage>
</organism>
<dbReference type="GeneID" id="79950879"/>
<evidence type="ECO:0000313" key="1">
    <source>
        <dbReference type="EMBL" id="WFN36601.1"/>
    </source>
</evidence>
<protein>
    <submittedName>
        <fullName evidence="1">C-GCAxxG-C-C family protein</fullName>
    </submittedName>
</protein>
<accession>A0AAF0FRD6</accession>
<sequence>MKIPDKKTAKSAAERKEYAISKFPSDYNCAQSVLRAFAGDFGAEEDEIVKIASGFGSGIATGQICGAVTGAVMAIGLYTSEISDRTEKKNKTYGLVRDFLKRFEEKNGSTDCKTLLGYTVTNPEIVKCLPEDMQPKIACRPFVESAVLILSDILDEDKKGNRKVIKNNNLKV</sequence>